<evidence type="ECO:0000256" key="1">
    <source>
        <dbReference type="SAM" id="Phobius"/>
    </source>
</evidence>
<organism evidence="2 3">
    <name type="scientific">Saccharolobus islandicus (strain Y.N.15.51 / Yellowstone #2)</name>
    <name type="common">Sulfolobus islandicus</name>
    <dbReference type="NCBI Taxonomy" id="419942"/>
    <lineage>
        <taxon>Archaea</taxon>
        <taxon>Thermoproteota</taxon>
        <taxon>Thermoprotei</taxon>
        <taxon>Sulfolobales</taxon>
        <taxon>Sulfolobaceae</taxon>
        <taxon>Saccharolobus</taxon>
    </lineage>
</organism>
<feature type="transmembrane region" description="Helical" evidence="1">
    <location>
        <begin position="7"/>
        <end position="35"/>
    </location>
</feature>
<gene>
    <name evidence="2" type="ordered locus">YN1551_2398</name>
</gene>
<dbReference type="EMBL" id="CP001404">
    <property type="protein sequence ID" value="ACP49366.1"/>
    <property type="molecule type" value="Genomic_DNA"/>
</dbReference>
<proteinExistence type="predicted"/>
<keyword evidence="1" id="KW-0812">Transmembrane</keyword>
<evidence type="ECO:0000313" key="2">
    <source>
        <dbReference type="EMBL" id="ACP49366.1"/>
    </source>
</evidence>
<reference evidence="2 3" key="1">
    <citation type="journal article" date="2009" name="Proc. Natl. Acad. Sci. U.S.A.">
        <title>Biogeography of the Sulfolobus islandicus pan-genome.</title>
        <authorList>
            <person name="Reno M.L."/>
            <person name="Held N.L."/>
            <person name="Fields C.J."/>
            <person name="Burke P.V."/>
            <person name="Whitaker R.J."/>
        </authorList>
    </citation>
    <scope>NUCLEOTIDE SEQUENCE [LARGE SCALE GENOMIC DNA]</scope>
    <source>
        <strain evidence="3">Y.N.15.51 / Yellowstone #2</strain>
    </source>
</reference>
<protein>
    <submittedName>
        <fullName evidence="2">Uncharacterized protein</fullName>
    </submittedName>
</protein>
<sequence length="113" mass="13151">MNWKIDVVTMFTFTLSSLVFSFLNMFISALILIVFYLIDLLKPPFYSADEMEKPIVFLTPILVIGVTIYILLKLYLLCGLLQNYTKIINNYTEYYPWERVSTRGIGTSTTRTL</sequence>
<keyword evidence="1" id="KW-0472">Membrane</keyword>
<accession>C3NKC3</accession>
<evidence type="ECO:0000313" key="3">
    <source>
        <dbReference type="Proteomes" id="UP000006818"/>
    </source>
</evidence>
<dbReference type="HOGENOM" id="CLU_2127949_0_0_2"/>
<dbReference type="RefSeq" id="WP_012717914.1">
    <property type="nucleotide sequence ID" value="NC_012623.1"/>
</dbReference>
<name>C3NKC3_SACI1</name>
<dbReference type="KEGG" id="sin:YN1551_2398"/>
<dbReference type="GeneID" id="58787570"/>
<feature type="transmembrane region" description="Helical" evidence="1">
    <location>
        <begin position="55"/>
        <end position="76"/>
    </location>
</feature>
<dbReference type="Proteomes" id="UP000006818">
    <property type="component" value="Chromosome"/>
</dbReference>
<keyword evidence="1" id="KW-1133">Transmembrane helix</keyword>
<dbReference type="AlphaFoldDB" id="C3NKC3"/>